<proteinExistence type="predicted"/>
<evidence type="ECO:0000313" key="2">
    <source>
        <dbReference type="EMBL" id="SMG42453.1"/>
    </source>
</evidence>
<feature type="transmembrane region" description="Helical" evidence="1">
    <location>
        <begin position="20"/>
        <end position="39"/>
    </location>
</feature>
<keyword evidence="1" id="KW-0812">Transmembrane</keyword>
<dbReference type="STRING" id="150121.SAMN06296010_2730"/>
<dbReference type="EMBL" id="FXAY01000004">
    <property type="protein sequence ID" value="SMG42453.1"/>
    <property type="molecule type" value="Genomic_DNA"/>
</dbReference>
<dbReference type="AlphaFoldDB" id="A0A1X7KMP5"/>
<name>A0A1X7KMP5_9MICO</name>
<feature type="transmembrane region" description="Helical" evidence="1">
    <location>
        <begin position="76"/>
        <end position="97"/>
    </location>
</feature>
<evidence type="ECO:0000256" key="1">
    <source>
        <dbReference type="SAM" id="Phobius"/>
    </source>
</evidence>
<reference evidence="3" key="1">
    <citation type="submission" date="2017-04" db="EMBL/GenBank/DDBJ databases">
        <authorList>
            <person name="Varghese N."/>
            <person name="Submissions S."/>
        </authorList>
    </citation>
    <scope>NUCLEOTIDE SEQUENCE [LARGE SCALE GENOMIC DNA]</scope>
    <source>
        <strain evidence="3">VKM Ac-2510</strain>
    </source>
</reference>
<organism evidence="2 3">
    <name type="scientific">Agreia pratensis</name>
    <dbReference type="NCBI Taxonomy" id="150121"/>
    <lineage>
        <taxon>Bacteria</taxon>
        <taxon>Bacillati</taxon>
        <taxon>Actinomycetota</taxon>
        <taxon>Actinomycetes</taxon>
        <taxon>Micrococcales</taxon>
        <taxon>Microbacteriaceae</taxon>
        <taxon>Agreia</taxon>
    </lineage>
</organism>
<keyword evidence="1" id="KW-0472">Membrane</keyword>
<keyword evidence="1" id="KW-1133">Transmembrane helix</keyword>
<sequence>MSKSVQKRHDASASFSSPMELLFITLGGAILGLVARYSLSHRENHGVALVPSIGAAVAAIVWVALTWAGLKWDGGWIWVISLVVTAVVVGIVDRVIGSSRERADIARFNALRTPSAAN</sequence>
<evidence type="ECO:0000313" key="3">
    <source>
        <dbReference type="Proteomes" id="UP000193244"/>
    </source>
</evidence>
<accession>A0A1X7KMP5</accession>
<keyword evidence="3" id="KW-1185">Reference proteome</keyword>
<feature type="transmembrane region" description="Helical" evidence="1">
    <location>
        <begin position="46"/>
        <end position="70"/>
    </location>
</feature>
<dbReference type="Proteomes" id="UP000193244">
    <property type="component" value="Unassembled WGS sequence"/>
</dbReference>
<gene>
    <name evidence="2" type="ORF">SAMN06296010_2730</name>
</gene>
<protein>
    <submittedName>
        <fullName evidence="2">Uncharacterized protein</fullName>
    </submittedName>
</protein>